<feature type="transmembrane region" description="Helical" evidence="1">
    <location>
        <begin position="201"/>
        <end position="229"/>
    </location>
</feature>
<proteinExistence type="predicted"/>
<gene>
    <name evidence="2" type="ORF">CCAE0312_LOCUS7331</name>
</gene>
<feature type="transmembrane region" description="Helical" evidence="1">
    <location>
        <begin position="127"/>
        <end position="146"/>
    </location>
</feature>
<accession>A0A7S1TFP9</accession>
<feature type="transmembrane region" description="Helical" evidence="1">
    <location>
        <begin position="70"/>
        <end position="89"/>
    </location>
</feature>
<name>A0A7S1TFP9_9RHOD</name>
<evidence type="ECO:0000256" key="1">
    <source>
        <dbReference type="SAM" id="Phobius"/>
    </source>
</evidence>
<sequence>MYGVEILGAVALSATNVALAASVMYSLRKAAVAGRLGSETYRRLNLGLFANSLTAVVFILRHAIFFSPGALQVVVLANLLTAIVCLRIWSVSVRHENRNVAIAALVGVRRTFASLAGAVRPRNGTSLIYAVLFWLLASISGGAMFLPSPSQLSSGAPLVAAIRLWAAQQGFLHGAVLYSLKDASDRGRLSASTFRNLNLGLAVTFTLRSVIQGLVAMIVSLAIAVFGFYNYVFTATRPSS</sequence>
<feature type="transmembrane region" description="Helical" evidence="1">
    <location>
        <begin position="46"/>
        <end position="64"/>
    </location>
</feature>
<keyword evidence="1" id="KW-0472">Membrane</keyword>
<keyword evidence="1" id="KW-0812">Transmembrane</keyword>
<dbReference type="EMBL" id="HBGH01013087">
    <property type="protein sequence ID" value="CAD9235240.1"/>
    <property type="molecule type" value="Transcribed_RNA"/>
</dbReference>
<keyword evidence="1" id="KW-1133">Transmembrane helix</keyword>
<evidence type="ECO:0000313" key="2">
    <source>
        <dbReference type="EMBL" id="CAD9235240.1"/>
    </source>
</evidence>
<organism evidence="2">
    <name type="scientific">Compsopogon caeruleus</name>
    <dbReference type="NCBI Taxonomy" id="31354"/>
    <lineage>
        <taxon>Eukaryota</taxon>
        <taxon>Rhodophyta</taxon>
        <taxon>Compsopogonophyceae</taxon>
        <taxon>Compsopogonales</taxon>
        <taxon>Compsopogonaceae</taxon>
        <taxon>Compsopogon</taxon>
    </lineage>
</organism>
<reference evidence="2" key="1">
    <citation type="submission" date="2021-01" db="EMBL/GenBank/DDBJ databases">
        <authorList>
            <person name="Corre E."/>
            <person name="Pelletier E."/>
            <person name="Niang G."/>
            <person name="Scheremetjew M."/>
            <person name="Finn R."/>
            <person name="Kale V."/>
            <person name="Holt S."/>
            <person name="Cochrane G."/>
            <person name="Meng A."/>
            <person name="Brown T."/>
            <person name="Cohen L."/>
        </authorList>
    </citation>
    <scope>NUCLEOTIDE SEQUENCE</scope>
    <source>
        <strain evidence="2">SAG 36.94</strain>
    </source>
</reference>
<dbReference type="AlphaFoldDB" id="A0A7S1TFP9"/>
<feature type="transmembrane region" description="Helical" evidence="1">
    <location>
        <begin position="6"/>
        <end position="25"/>
    </location>
</feature>
<protein>
    <submittedName>
        <fullName evidence="2">Uncharacterized protein</fullName>
    </submittedName>
</protein>